<dbReference type="AlphaFoldDB" id="A0A7D5QH74"/>
<dbReference type="Gene3D" id="3.30.530.20">
    <property type="match status" value="1"/>
</dbReference>
<dbReference type="SUPFAM" id="SSF55961">
    <property type="entry name" value="Bet v1-like"/>
    <property type="match status" value="1"/>
</dbReference>
<evidence type="ECO:0000313" key="1">
    <source>
        <dbReference type="EMBL" id="QLG62562.1"/>
    </source>
</evidence>
<sequence>MSRYRRTVRVNAPFDEVWAFHRRVSGLEAVTPGFVNLRVERVVGPDGEEDPGPLEVGSRIELVARPFGVGPRQSWTSRIVELEAGAHDAYFVDVMEDGPFPEWRHAHRLRADGDGTVVHDDVHYRLPGGVLGRAAGPFAVVGFEPMFRYRHRRTRALLE</sequence>
<name>A0A7D5QH74_9EURY</name>
<gene>
    <name evidence="1" type="ORF">HUG12_12845</name>
</gene>
<keyword evidence="2" id="KW-1185">Reference proteome</keyword>
<dbReference type="Pfam" id="PF10604">
    <property type="entry name" value="Polyketide_cyc2"/>
    <property type="match status" value="1"/>
</dbReference>
<accession>A0A7D5QH74</accession>
<organism evidence="1 2">
    <name type="scientific">Halorarum salinum</name>
    <dbReference type="NCBI Taxonomy" id="2743089"/>
    <lineage>
        <taxon>Archaea</taxon>
        <taxon>Methanobacteriati</taxon>
        <taxon>Methanobacteriota</taxon>
        <taxon>Stenosarchaea group</taxon>
        <taxon>Halobacteria</taxon>
        <taxon>Halobacteriales</taxon>
        <taxon>Haloferacaceae</taxon>
        <taxon>Halorarum</taxon>
    </lineage>
</organism>
<reference evidence="1 2" key="1">
    <citation type="submission" date="2020-06" db="EMBL/GenBank/DDBJ databases">
        <title>NJ-3-1, isolated from saline soil.</title>
        <authorList>
            <person name="Cui H.L."/>
            <person name="Shi X."/>
        </authorList>
    </citation>
    <scope>NUCLEOTIDE SEQUENCE [LARGE SCALE GENOMIC DNA]</scope>
    <source>
        <strain evidence="1 2">NJ-3-1</strain>
    </source>
</reference>
<dbReference type="RefSeq" id="WP_179269147.1">
    <property type="nucleotide sequence ID" value="NZ_CP058579.1"/>
</dbReference>
<evidence type="ECO:0000313" key="2">
    <source>
        <dbReference type="Proteomes" id="UP000509626"/>
    </source>
</evidence>
<dbReference type="EMBL" id="CP058579">
    <property type="protein sequence ID" value="QLG62562.1"/>
    <property type="molecule type" value="Genomic_DNA"/>
</dbReference>
<dbReference type="InterPro" id="IPR023393">
    <property type="entry name" value="START-like_dom_sf"/>
</dbReference>
<proteinExistence type="predicted"/>
<dbReference type="Proteomes" id="UP000509626">
    <property type="component" value="Chromosome"/>
</dbReference>
<dbReference type="OrthoDB" id="10357at2157"/>
<dbReference type="KEGG" id="halu:HUG12_12845"/>
<protein>
    <submittedName>
        <fullName evidence="1">SRPBCC family protein</fullName>
    </submittedName>
</protein>
<dbReference type="CDD" id="cd07820">
    <property type="entry name" value="SRPBCC_3"/>
    <property type="match status" value="1"/>
</dbReference>
<dbReference type="GeneID" id="56038362"/>
<dbReference type="InterPro" id="IPR019587">
    <property type="entry name" value="Polyketide_cyclase/dehydratase"/>
</dbReference>